<evidence type="ECO:0000256" key="1">
    <source>
        <dbReference type="ARBA" id="ARBA00022679"/>
    </source>
</evidence>
<dbReference type="EMBL" id="JAJSPL020000049">
    <property type="protein sequence ID" value="KAK7733052.1"/>
    <property type="molecule type" value="Genomic_DNA"/>
</dbReference>
<protein>
    <recommendedName>
        <fullName evidence="6">Alternative oxidase</fullName>
    </recommendedName>
</protein>
<keyword evidence="3" id="KW-0119">Carbohydrate metabolism</keyword>
<dbReference type="InterPro" id="IPR019378">
    <property type="entry name" value="GDP-Fuc_O-FucTrfase"/>
</dbReference>
<evidence type="ECO:0000256" key="2">
    <source>
        <dbReference type="ARBA" id="ARBA00023253"/>
    </source>
</evidence>
<dbReference type="GO" id="GO:0016740">
    <property type="term" value="F:transferase activity"/>
    <property type="evidence" value="ECO:0007669"/>
    <property type="project" value="UniProtKB-KW"/>
</dbReference>
<keyword evidence="2" id="KW-0294">Fucose metabolism</keyword>
<dbReference type="Gene3D" id="3.40.50.11350">
    <property type="match status" value="1"/>
</dbReference>
<evidence type="ECO:0008006" key="6">
    <source>
        <dbReference type="Google" id="ProtNLM"/>
    </source>
</evidence>
<keyword evidence="5" id="KW-1185">Reference proteome</keyword>
<dbReference type="GO" id="GO:0006004">
    <property type="term" value="P:fucose metabolic process"/>
    <property type="evidence" value="ECO:0007669"/>
    <property type="project" value="UniProtKB-KW"/>
</dbReference>
<evidence type="ECO:0000313" key="5">
    <source>
        <dbReference type="Proteomes" id="UP001320245"/>
    </source>
</evidence>
<comment type="caution">
    <text evidence="4">The sequence shown here is derived from an EMBL/GenBank/DDBJ whole genome shotgun (WGS) entry which is preliminary data.</text>
</comment>
<evidence type="ECO:0000313" key="4">
    <source>
        <dbReference type="EMBL" id="KAK7733052.1"/>
    </source>
</evidence>
<name>A0AAN9YCW0_9PEZI</name>
<evidence type="ECO:0000256" key="3">
    <source>
        <dbReference type="ARBA" id="ARBA00023277"/>
    </source>
</evidence>
<dbReference type="CDD" id="cd11296">
    <property type="entry name" value="O-FucT_like"/>
    <property type="match status" value="1"/>
</dbReference>
<sequence length="394" mass="44340">MARDHGAQWFPGNIRNFVLTCLRYAIEAGATGLVMPTIQTRNEEKLADLFRAPKSEVTDLHLEVPFSYFFDEDHFRLSLRAACPQITVYDGVASIPGFNVQDSQMGRSTPEQITPNHFGLRGGCDARDLNRHADLFGERFRSSLRDKEMEMAQGPVSAGTPKLVRMNWGVQWNYPVYKDGPEFAATYGGLLRIRGDILELGKRTAAAMEMMASNPEPGAETQVNTGRSTFIGFHLRTEDDALSTWPSFEEQSTAYLARASNLSSPPGYAYLATGNVTEAAKFATLALTQQALNVVTKHELLSRFPSLQRQLDPLSWDQQALVDFIVLLQAEYFLGVSPSSFSMNVALKRHLKGEGLYTRPWKVGSHEGDARSWLVGRYENYWEDWLFMYDSLWP</sequence>
<dbReference type="Pfam" id="PF10250">
    <property type="entry name" value="O-FucT"/>
    <property type="match status" value="1"/>
</dbReference>
<gene>
    <name evidence="4" type="ORF">SLS53_008381</name>
</gene>
<reference evidence="4 5" key="1">
    <citation type="journal article" date="2023" name="PLoS ONE">
        <title>Cytospora paraplurivora sp. nov. isolated from orchards with fruit tree decline syndrome in Ontario, Canada.</title>
        <authorList>
            <person name="Ilyukhin E."/>
            <person name="Nguyen H.D.T."/>
            <person name="Castle A.J."/>
            <person name="Ellouze W."/>
        </authorList>
    </citation>
    <scope>NUCLEOTIDE SEQUENCE [LARGE SCALE GENOMIC DNA]</scope>
    <source>
        <strain evidence="4 5">FDS-564</strain>
    </source>
</reference>
<keyword evidence="1" id="KW-0808">Transferase</keyword>
<proteinExistence type="predicted"/>
<organism evidence="4 5">
    <name type="scientific">Cytospora paraplurivora</name>
    <dbReference type="NCBI Taxonomy" id="2898453"/>
    <lineage>
        <taxon>Eukaryota</taxon>
        <taxon>Fungi</taxon>
        <taxon>Dikarya</taxon>
        <taxon>Ascomycota</taxon>
        <taxon>Pezizomycotina</taxon>
        <taxon>Sordariomycetes</taxon>
        <taxon>Sordariomycetidae</taxon>
        <taxon>Diaporthales</taxon>
        <taxon>Cytosporaceae</taxon>
        <taxon>Cytospora</taxon>
    </lineage>
</organism>
<dbReference type="AlphaFoldDB" id="A0AAN9YCW0"/>
<accession>A0AAN9YCW0</accession>
<dbReference type="Proteomes" id="UP001320245">
    <property type="component" value="Unassembled WGS sequence"/>
</dbReference>